<comment type="caution">
    <text evidence="2">The sequence shown here is derived from an EMBL/GenBank/DDBJ whole genome shotgun (WGS) entry which is preliminary data.</text>
</comment>
<feature type="region of interest" description="Disordered" evidence="1">
    <location>
        <begin position="814"/>
        <end position="867"/>
    </location>
</feature>
<feature type="compositionally biased region" description="Polar residues" evidence="1">
    <location>
        <begin position="523"/>
        <end position="532"/>
    </location>
</feature>
<feature type="compositionally biased region" description="Polar residues" evidence="1">
    <location>
        <begin position="995"/>
        <end position="1009"/>
    </location>
</feature>
<feature type="region of interest" description="Disordered" evidence="1">
    <location>
        <begin position="1128"/>
        <end position="1179"/>
    </location>
</feature>
<proteinExistence type="predicted"/>
<dbReference type="Proteomes" id="UP001194580">
    <property type="component" value="Unassembled WGS sequence"/>
</dbReference>
<accession>A0AAD4DJ63</accession>
<protein>
    <submittedName>
        <fullName evidence="2">Uncharacterized protein</fullName>
    </submittedName>
</protein>
<feature type="compositionally biased region" description="Basic residues" evidence="1">
    <location>
        <begin position="1077"/>
        <end position="1093"/>
    </location>
</feature>
<evidence type="ECO:0000256" key="1">
    <source>
        <dbReference type="SAM" id="MobiDB-lite"/>
    </source>
</evidence>
<feature type="compositionally biased region" description="Basic and acidic residues" evidence="1">
    <location>
        <begin position="604"/>
        <end position="618"/>
    </location>
</feature>
<dbReference type="AlphaFoldDB" id="A0AAD4DJ63"/>
<gene>
    <name evidence="2" type="ORF">BGZ95_001029</name>
</gene>
<feature type="region of interest" description="Disordered" evidence="1">
    <location>
        <begin position="603"/>
        <end position="722"/>
    </location>
</feature>
<evidence type="ECO:0000313" key="2">
    <source>
        <dbReference type="EMBL" id="KAG0279513.1"/>
    </source>
</evidence>
<feature type="compositionally biased region" description="Polar residues" evidence="1">
    <location>
        <begin position="709"/>
        <end position="722"/>
    </location>
</feature>
<feature type="compositionally biased region" description="Polar residues" evidence="1">
    <location>
        <begin position="953"/>
        <end position="969"/>
    </location>
</feature>
<feature type="compositionally biased region" description="Polar residues" evidence="1">
    <location>
        <begin position="323"/>
        <end position="340"/>
    </location>
</feature>
<feature type="region of interest" description="Disordered" evidence="1">
    <location>
        <begin position="1"/>
        <end position="35"/>
    </location>
</feature>
<feature type="compositionally biased region" description="Low complexity" evidence="1">
    <location>
        <begin position="1132"/>
        <end position="1149"/>
    </location>
</feature>
<organism evidence="2 3">
    <name type="scientific">Linnemannia exigua</name>
    <dbReference type="NCBI Taxonomy" id="604196"/>
    <lineage>
        <taxon>Eukaryota</taxon>
        <taxon>Fungi</taxon>
        <taxon>Fungi incertae sedis</taxon>
        <taxon>Mucoromycota</taxon>
        <taxon>Mortierellomycotina</taxon>
        <taxon>Mortierellomycetes</taxon>
        <taxon>Mortierellales</taxon>
        <taxon>Mortierellaceae</taxon>
        <taxon>Linnemannia</taxon>
    </lineage>
</organism>
<name>A0AAD4DJ63_9FUNG</name>
<feature type="compositionally biased region" description="Acidic residues" evidence="1">
    <location>
        <begin position="1229"/>
        <end position="1245"/>
    </location>
</feature>
<feature type="region of interest" description="Disordered" evidence="1">
    <location>
        <begin position="1205"/>
        <end position="1256"/>
    </location>
</feature>
<feature type="compositionally biased region" description="Basic and acidic residues" evidence="1">
    <location>
        <begin position="8"/>
        <end position="24"/>
    </location>
</feature>
<sequence length="1256" mass="136746">MSAAASFNDKDGRHSIALTKEKKALSQHRSQEAALLTPHDVAPQRPSARNTPMISFQPHHTEISTDRPSVSGRLFLHIPKIPGKKFRFVSLTLELRLKEAMSWTRQDLVTFEIEKQNWSQTVWERKIMLNYQDRQVEEGDEPYVAVVKEPSSKNHQGRIEIAADEWRWEWLMPVTEREVRPESFEGSMGNVWYELEAKCLFRWDDVDKDGNVIPSTDGLQHTYETNTGSMAGHGTDRGPAASLLKAVEASTAKSKSLVQVLGKLRVGGKSKKVQTTGDFSPADQHDQYIKESLRARKNSMPQGGGVSGHAGTGAHREGILSATSRTQSSPHLSILSGSDSQAEHPPFLIRKVLKLYFIKPPPNTSSNPAFFLPPPSMALPTLPGTRRLKAIIPGARIQVQIQIPSLIPIRGYAQTSQLVPDKKGGLVLSKHASHQQHHHHILHHHHHCHNSNSHTLEIDSGYLDNFQAALTVRKVTQKEINNNDLLKKRYHSANVGINSTSVFASVGDSHSNGSTGTGRKRLQSSNSSSADHNGQYAAGTKGDDGVGVASGSTVSVERPWRKDILVRKVKCEFWQKESCRFPSSSSDSPARSIKYAMGPAFTYSEKEQVRERQRERSHSLSQQANSQLSSAPRSPVQQTSAVSWDTSVTSGATSVGEDPRKSVHKNSSSMMPMSPILKTTSLPSQPTLSAPPSPLQPPTLPQSYERKGSNASQYPSMISSQPRASLSSSYASRPLLSQSHPSSSMGSSPFMLLIPIPLDSPKLRQTFAWPSAETPAPTGNNSYESAPMPMPRTMPSVSPAYNMANNDAGPAAAVAYNPTGAGDSPRSSKSGLIDDDLVEGPSAAGHHRNHHGHSRSHQTAAAKANATRSRIEVKHYLSFRLSIDMLEYEGELDQDEDVDLEALEEQQLQQIKDRQELSAYRPNAAHSPNVLPRGGATTLSSMVTASGFELDTDTSYSHRQQDRGSSNGPLPSEELLAFPHPPFASPYDSQRRRGSNASQGTVKSTGTTDSGHHHHPHPANLIAGALGALKKKVSSSALNSMVNVISPATLTPVPALPQSLSAAGTTASLSSQQLHPSQHHHHHHHHPQQRSHRIQPAPTVHKLKDFVIRVPITVVIQVEDLARVGTARVDGADSATQATGASATATDTLDGSHESEVGAIQTADLRSDEEERSASFRSNLRGGSAVVRGGEAQYLAVHSQRLVEGKEGKGRKMSIGNSMEIRSVHGQIEGEDEDEDEDDDDEGAEYVEGQFVVDQD</sequence>
<evidence type="ECO:0000313" key="3">
    <source>
        <dbReference type="Proteomes" id="UP001194580"/>
    </source>
</evidence>
<feature type="compositionally biased region" description="Low complexity" evidence="1">
    <location>
        <begin position="619"/>
        <end position="631"/>
    </location>
</feature>
<feature type="compositionally biased region" description="Pro residues" evidence="1">
    <location>
        <begin position="689"/>
        <end position="700"/>
    </location>
</feature>
<feature type="compositionally biased region" description="Basic residues" evidence="1">
    <location>
        <begin position="845"/>
        <end position="856"/>
    </location>
</feature>
<feature type="compositionally biased region" description="Polar residues" evidence="1">
    <location>
        <begin position="635"/>
        <end position="653"/>
    </location>
</feature>
<keyword evidence="3" id="KW-1185">Reference proteome</keyword>
<feature type="compositionally biased region" description="Low complexity" evidence="1">
    <location>
        <begin position="679"/>
        <end position="688"/>
    </location>
</feature>
<feature type="compositionally biased region" description="Polar residues" evidence="1">
    <location>
        <begin position="504"/>
        <end position="514"/>
    </location>
</feature>
<feature type="region of interest" description="Disordered" evidence="1">
    <location>
        <begin position="323"/>
        <end position="342"/>
    </location>
</feature>
<feature type="region of interest" description="Disordered" evidence="1">
    <location>
        <begin position="504"/>
        <end position="553"/>
    </location>
</feature>
<dbReference type="EMBL" id="JAAAIL010000120">
    <property type="protein sequence ID" value="KAG0279513.1"/>
    <property type="molecule type" value="Genomic_DNA"/>
</dbReference>
<feature type="region of interest" description="Disordered" evidence="1">
    <location>
        <begin position="1062"/>
        <end position="1094"/>
    </location>
</feature>
<feature type="compositionally biased region" description="Low complexity" evidence="1">
    <location>
        <begin position="1062"/>
        <end position="1076"/>
    </location>
</feature>
<reference evidence="2" key="1">
    <citation type="journal article" date="2020" name="Fungal Divers.">
        <title>Resolving the Mortierellaceae phylogeny through synthesis of multi-gene phylogenetics and phylogenomics.</title>
        <authorList>
            <person name="Vandepol N."/>
            <person name="Liber J."/>
            <person name="Desiro A."/>
            <person name="Na H."/>
            <person name="Kennedy M."/>
            <person name="Barry K."/>
            <person name="Grigoriev I.V."/>
            <person name="Miller A.N."/>
            <person name="O'Donnell K."/>
            <person name="Stajich J.E."/>
            <person name="Bonito G."/>
        </authorList>
    </citation>
    <scope>NUCLEOTIDE SEQUENCE</scope>
    <source>
        <strain evidence="2">NRRL 28262</strain>
    </source>
</reference>
<feature type="region of interest" description="Disordered" evidence="1">
    <location>
        <begin position="953"/>
        <end position="1019"/>
    </location>
</feature>